<dbReference type="EMBL" id="CM042880">
    <property type="protein sequence ID" value="KAI4389973.1"/>
    <property type="molecule type" value="Genomic_DNA"/>
</dbReference>
<comment type="caution">
    <text evidence="1">The sequence shown here is derived from an EMBL/GenBank/DDBJ whole genome shotgun (WGS) entry which is preliminary data.</text>
</comment>
<name>A0ACB9SKE6_9MYRT</name>
<gene>
    <name evidence="1" type="ORF">MLD38_002132</name>
</gene>
<evidence type="ECO:0000313" key="2">
    <source>
        <dbReference type="Proteomes" id="UP001057402"/>
    </source>
</evidence>
<sequence>MGWLIREKRGPAWKHGWGDRAVASLSPPPASVLTIFLIVIVLLWMSFSVEYDRQVRRAVVGMNLMLLLLPVLLFILVSRVSIDGGRLVVPLLRAEQDVVRRAGSVPWGVVVLLVLVLVMLYYQPGFHSKWSPWRSY</sequence>
<dbReference type="Proteomes" id="UP001057402">
    <property type="component" value="Chromosome 1"/>
</dbReference>
<keyword evidence="2" id="KW-1185">Reference proteome</keyword>
<protein>
    <submittedName>
        <fullName evidence="1">Uncharacterized protein</fullName>
    </submittedName>
</protein>
<accession>A0ACB9SKE6</accession>
<reference evidence="2" key="1">
    <citation type="journal article" date="2023" name="Front. Plant Sci.">
        <title>Chromosomal-level genome assembly of Melastoma candidum provides insights into trichome evolution.</title>
        <authorList>
            <person name="Zhong Y."/>
            <person name="Wu W."/>
            <person name="Sun C."/>
            <person name="Zou P."/>
            <person name="Liu Y."/>
            <person name="Dai S."/>
            <person name="Zhou R."/>
        </authorList>
    </citation>
    <scope>NUCLEOTIDE SEQUENCE [LARGE SCALE GENOMIC DNA]</scope>
</reference>
<proteinExistence type="predicted"/>
<organism evidence="1 2">
    <name type="scientific">Melastoma candidum</name>
    <dbReference type="NCBI Taxonomy" id="119954"/>
    <lineage>
        <taxon>Eukaryota</taxon>
        <taxon>Viridiplantae</taxon>
        <taxon>Streptophyta</taxon>
        <taxon>Embryophyta</taxon>
        <taxon>Tracheophyta</taxon>
        <taxon>Spermatophyta</taxon>
        <taxon>Magnoliopsida</taxon>
        <taxon>eudicotyledons</taxon>
        <taxon>Gunneridae</taxon>
        <taxon>Pentapetalae</taxon>
        <taxon>rosids</taxon>
        <taxon>malvids</taxon>
        <taxon>Myrtales</taxon>
        <taxon>Melastomataceae</taxon>
        <taxon>Melastomatoideae</taxon>
        <taxon>Melastomateae</taxon>
        <taxon>Melastoma</taxon>
    </lineage>
</organism>
<evidence type="ECO:0000313" key="1">
    <source>
        <dbReference type="EMBL" id="KAI4389973.1"/>
    </source>
</evidence>